<evidence type="ECO:0000256" key="1">
    <source>
        <dbReference type="ARBA" id="ARBA00004651"/>
    </source>
</evidence>
<evidence type="ECO:0000256" key="5">
    <source>
        <dbReference type="ARBA" id="ARBA00022989"/>
    </source>
</evidence>
<feature type="transmembrane region" description="Helical" evidence="7">
    <location>
        <begin position="60"/>
        <end position="81"/>
    </location>
</feature>
<dbReference type="PROSITE" id="PS50928">
    <property type="entry name" value="ABC_TM1"/>
    <property type="match status" value="1"/>
</dbReference>
<dbReference type="SUPFAM" id="SSF161098">
    <property type="entry name" value="MetI-like"/>
    <property type="match status" value="1"/>
</dbReference>
<gene>
    <name evidence="9" type="primary">phnE</name>
    <name evidence="9" type="ORF">DNX69_18530</name>
</gene>
<reference evidence="9 10" key="1">
    <citation type="submission" date="2018-06" db="EMBL/GenBank/DDBJ databases">
        <title>Draft Whole-Genome Sequence of the purple photosynthetic bacterium Rhodospeudomonas palustris XCP.</title>
        <authorList>
            <person name="Rayyan A."/>
            <person name="Meyer T.E."/>
            <person name="Kyndt J.A."/>
        </authorList>
    </citation>
    <scope>NUCLEOTIDE SEQUENCE [LARGE SCALE GENOMIC DNA]</scope>
    <source>
        <strain evidence="9 10">XCP</strain>
    </source>
</reference>
<sequence>MQAAVTELPDPQLRALADHYDAAVAEKRRRLALGGALLIVAIAAAAWMGEVDLAKLAENFWRFPSYFISIAPKLALATLWTDLNEWFWGIKRWTGLLLDTILIAYVGTLLGAIAGFALCFLASANLVRSRAIVFVTRRFLEFCRTVPDIVFAMVFVLAFGLGPLPGVLAIAIHTTGALGKLFAEVVENIDDKPMEGVVSSGGDWFEMVRFAVVPQVLSNFVSYALLRFEINVRGAAVMGFVGAGGIGQDLIEAVRKFYYSDVSAILLLIIVTVMIIDYFTEGVRRRLIGQERR</sequence>
<proteinExistence type="inferred from homology"/>
<feature type="transmembrane region" description="Helical" evidence="7">
    <location>
        <begin position="101"/>
        <end position="127"/>
    </location>
</feature>
<evidence type="ECO:0000256" key="6">
    <source>
        <dbReference type="ARBA" id="ARBA00023136"/>
    </source>
</evidence>
<dbReference type="EMBL" id="QKQS01000023">
    <property type="protein sequence ID" value="PZA11622.1"/>
    <property type="molecule type" value="Genomic_DNA"/>
</dbReference>
<dbReference type="PANTHER" id="PTHR30043:SF1">
    <property type="entry name" value="ABC TRANSPORT SYSTEM PERMEASE PROTEIN P69"/>
    <property type="match status" value="1"/>
</dbReference>
<dbReference type="GO" id="GO:0015416">
    <property type="term" value="F:ABC-type phosphonate transporter activity"/>
    <property type="evidence" value="ECO:0007669"/>
    <property type="project" value="InterPro"/>
</dbReference>
<dbReference type="OrthoDB" id="9808005at2"/>
<comment type="subcellular location">
    <subcellularLocation>
        <location evidence="1 7">Cell membrane</location>
        <topology evidence="1 7">Multi-pass membrane protein</topology>
    </subcellularLocation>
</comment>
<name>A0A323UFB8_RHOPL</name>
<dbReference type="InterPro" id="IPR000515">
    <property type="entry name" value="MetI-like"/>
</dbReference>
<dbReference type="Pfam" id="PF00528">
    <property type="entry name" value="BPD_transp_1"/>
    <property type="match status" value="1"/>
</dbReference>
<feature type="transmembrane region" description="Helical" evidence="7">
    <location>
        <begin position="257"/>
        <end position="279"/>
    </location>
</feature>
<dbReference type="PANTHER" id="PTHR30043">
    <property type="entry name" value="PHOSPHONATES TRANSPORT SYSTEM PERMEASE PROTEIN"/>
    <property type="match status" value="1"/>
</dbReference>
<dbReference type="RefSeq" id="WP_110787710.1">
    <property type="nucleotide sequence ID" value="NZ_QKQS01000023.1"/>
</dbReference>
<dbReference type="CDD" id="cd06261">
    <property type="entry name" value="TM_PBP2"/>
    <property type="match status" value="1"/>
</dbReference>
<dbReference type="Gene3D" id="1.10.3720.10">
    <property type="entry name" value="MetI-like"/>
    <property type="match status" value="1"/>
</dbReference>
<comment type="caution">
    <text evidence="9">The sequence shown here is derived from an EMBL/GenBank/DDBJ whole genome shotgun (WGS) entry which is preliminary data.</text>
</comment>
<dbReference type="InterPro" id="IPR035906">
    <property type="entry name" value="MetI-like_sf"/>
</dbReference>
<feature type="transmembrane region" description="Helical" evidence="7">
    <location>
        <begin position="31"/>
        <end position="48"/>
    </location>
</feature>
<dbReference type="NCBIfam" id="TIGR01097">
    <property type="entry name" value="PhnE"/>
    <property type="match status" value="1"/>
</dbReference>
<feature type="domain" description="ABC transmembrane type-1" evidence="8">
    <location>
        <begin position="97"/>
        <end position="280"/>
    </location>
</feature>
<evidence type="ECO:0000313" key="9">
    <source>
        <dbReference type="EMBL" id="PZA11622.1"/>
    </source>
</evidence>
<dbReference type="AlphaFoldDB" id="A0A323UFB8"/>
<comment type="similarity">
    <text evidence="7">Belongs to the binding-protein-dependent transport system permease family.</text>
</comment>
<evidence type="ECO:0000256" key="3">
    <source>
        <dbReference type="ARBA" id="ARBA00022475"/>
    </source>
</evidence>
<evidence type="ECO:0000256" key="7">
    <source>
        <dbReference type="RuleBase" id="RU363032"/>
    </source>
</evidence>
<keyword evidence="6 7" id="KW-0472">Membrane</keyword>
<dbReference type="GO" id="GO:0005886">
    <property type="term" value="C:plasma membrane"/>
    <property type="evidence" value="ECO:0007669"/>
    <property type="project" value="UniProtKB-SubCell"/>
</dbReference>
<evidence type="ECO:0000313" key="10">
    <source>
        <dbReference type="Proteomes" id="UP000248134"/>
    </source>
</evidence>
<evidence type="ECO:0000259" key="8">
    <source>
        <dbReference type="PROSITE" id="PS50928"/>
    </source>
</evidence>
<keyword evidence="3" id="KW-1003">Cell membrane</keyword>
<keyword evidence="5 7" id="KW-1133">Transmembrane helix</keyword>
<evidence type="ECO:0000256" key="2">
    <source>
        <dbReference type="ARBA" id="ARBA00022448"/>
    </source>
</evidence>
<dbReference type="InterPro" id="IPR005769">
    <property type="entry name" value="PhnE/PtxC"/>
</dbReference>
<accession>A0A323UFB8</accession>
<dbReference type="Proteomes" id="UP000248134">
    <property type="component" value="Unassembled WGS sequence"/>
</dbReference>
<feature type="transmembrane region" description="Helical" evidence="7">
    <location>
        <begin position="148"/>
        <end position="172"/>
    </location>
</feature>
<protein>
    <submittedName>
        <fullName evidence="9">Phosphonate ABC transporter, permease protein PhnE</fullName>
    </submittedName>
</protein>
<feature type="transmembrane region" description="Helical" evidence="7">
    <location>
        <begin position="233"/>
        <end position="251"/>
    </location>
</feature>
<evidence type="ECO:0000256" key="4">
    <source>
        <dbReference type="ARBA" id="ARBA00022692"/>
    </source>
</evidence>
<organism evidence="9 10">
    <name type="scientific">Rhodopseudomonas palustris</name>
    <dbReference type="NCBI Taxonomy" id="1076"/>
    <lineage>
        <taxon>Bacteria</taxon>
        <taxon>Pseudomonadati</taxon>
        <taxon>Pseudomonadota</taxon>
        <taxon>Alphaproteobacteria</taxon>
        <taxon>Hyphomicrobiales</taxon>
        <taxon>Nitrobacteraceae</taxon>
        <taxon>Rhodopseudomonas</taxon>
    </lineage>
</organism>
<keyword evidence="4 7" id="KW-0812">Transmembrane</keyword>
<keyword evidence="2 7" id="KW-0813">Transport</keyword>